<keyword evidence="2" id="KW-0732">Signal</keyword>
<keyword evidence="1" id="KW-0812">Transmembrane</keyword>
<dbReference type="AlphaFoldDB" id="A0A4P9WZT7"/>
<feature type="signal peptide" evidence="2">
    <location>
        <begin position="1"/>
        <end position="18"/>
    </location>
</feature>
<name>A0A4P9WZT7_9FUNG</name>
<dbReference type="Proteomes" id="UP000268535">
    <property type="component" value="Unassembled WGS sequence"/>
</dbReference>
<reference evidence="4" key="2">
    <citation type="submission" date="2018-04" db="EMBL/GenBank/DDBJ databases">
        <title>Leveraging single-cell genomics to expand the Fungal Tree of Life.</title>
        <authorList>
            <consortium name="DOE Joint Genome Institute"/>
            <person name="Ahrendt S.R."/>
            <person name="Quandt C.A."/>
            <person name="Ciobanu D."/>
            <person name="Clum A."/>
            <person name="Salamov A."/>
            <person name="Andreopoulos B."/>
            <person name="Cheng J.-F."/>
            <person name="Woyke T."/>
            <person name="Pelin A."/>
            <person name="Henrissat B."/>
            <person name="Benny G.L."/>
            <person name="Smith M.E."/>
            <person name="James T.Y."/>
            <person name="Grigoriev I.V."/>
        </authorList>
    </citation>
    <scope>NUCLEOTIDE SEQUENCE</scope>
    <source>
        <strain evidence="4">ATCC 52028</strain>
    </source>
</reference>
<protein>
    <submittedName>
        <fullName evidence="4">Uncharacterized protein</fullName>
    </submittedName>
</protein>
<evidence type="ECO:0000256" key="1">
    <source>
        <dbReference type="SAM" id="Phobius"/>
    </source>
</evidence>
<sequence length="302" mass="33767">MFLIRIFGYLALACLTLATPVSRNTFDPELLDDTAHGSVLHQFRRLVNHELAHRVSATPQFHLFIVKAVENLQESDVPRDQAEALGKRLADSMSKPETAGLGLVSIKDAVFHALSLSPDALVVAPTGANAAGLYPQIRELAAKSLSSALAPAVLGTTARDGRSGHLVRRGVIHMNLFEKWLLASTLVYIGLLSFAVIFAPESQYIRDLTRKYWVFGKDQQIHKDLFEMPRVKSLITIYFWTASAAFIVWLMTFFYRTLKAMHQSMMQITDKPKPDVPEVYPDYFDPDFMSPPSFAPYDIGGH</sequence>
<evidence type="ECO:0000313" key="6">
    <source>
        <dbReference type="Proteomes" id="UP000274922"/>
    </source>
</evidence>
<dbReference type="Proteomes" id="UP000274922">
    <property type="component" value="Unassembled WGS sequence"/>
</dbReference>
<feature type="transmembrane region" description="Helical" evidence="1">
    <location>
        <begin position="180"/>
        <end position="199"/>
    </location>
</feature>
<dbReference type="EMBL" id="ML011247">
    <property type="protein sequence ID" value="RKO95627.1"/>
    <property type="molecule type" value="Genomic_DNA"/>
</dbReference>
<dbReference type="EMBL" id="ML014664">
    <property type="protein sequence ID" value="RKO98192.1"/>
    <property type="molecule type" value="Genomic_DNA"/>
</dbReference>
<keyword evidence="6" id="KW-1185">Reference proteome</keyword>
<accession>A0A4P9WZT7</accession>
<feature type="chain" id="PRO_5036356811" evidence="2">
    <location>
        <begin position="19"/>
        <end position="302"/>
    </location>
</feature>
<gene>
    <name evidence="3" type="ORF">CAUPRSCDRAFT_12673</name>
    <name evidence="4" type="ORF">CXG81DRAFT_21562</name>
</gene>
<reference evidence="5 6" key="1">
    <citation type="journal article" date="2018" name="Nat. Microbiol.">
        <title>Leveraging single-cell genomics to expand the fungal tree of life.</title>
        <authorList>
            <person name="Ahrendt S.R."/>
            <person name="Quandt C.A."/>
            <person name="Ciobanu D."/>
            <person name="Clum A."/>
            <person name="Salamov A."/>
            <person name="Andreopoulos B."/>
            <person name="Cheng J.F."/>
            <person name="Woyke T."/>
            <person name="Pelin A."/>
            <person name="Henrissat B."/>
            <person name="Reynolds N.K."/>
            <person name="Benny G.L."/>
            <person name="Smith M.E."/>
            <person name="James T.Y."/>
            <person name="Grigoriev I.V."/>
        </authorList>
    </citation>
    <scope>NUCLEOTIDE SEQUENCE [LARGE SCALE GENOMIC DNA]</scope>
    <source>
        <strain evidence="5 6">ATCC 52028</strain>
    </source>
</reference>
<reference evidence="3" key="3">
    <citation type="submission" date="2018-08" db="EMBL/GenBank/DDBJ databases">
        <title>Leveraging single-cell genomics to expand the Fungal Tree of Life.</title>
        <authorList>
            <consortium name="DOE Joint Genome Institute"/>
            <person name="Ahrendt S.R."/>
            <person name="Quandt C.A."/>
            <person name="Ciobanu D."/>
            <person name="Clum A."/>
            <person name="Salamov A."/>
            <person name="Andreopoulos B."/>
            <person name="Cheng J.-F."/>
            <person name="Woyke T."/>
            <person name="Pelin A."/>
            <person name="Henrissat B."/>
            <person name="Reynolds N."/>
            <person name="Benny G.L."/>
            <person name="Smith M.E."/>
            <person name="James T.Y."/>
            <person name="Grigoriev I.V."/>
        </authorList>
    </citation>
    <scope>NUCLEOTIDE SEQUENCE</scope>
    <source>
        <strain evidence="3">ATCC 52028</strain>
    </source>
</reference>
<feature type="transmembrane region" description="Helical" evidence="1">
    <location>
        <begin position="237"/>
        <end position="258"/>
    </location>
</feature>
<evidence type="ECO:0000313" key="3">
    <source>
        <dbReference type="EMBL" id="RKO95627.1"/>
    </source>
</evidence>
<keyword evidence="1" id="KW-1133">Transmembrane helix</keyword>
<organism evidence="4 6">
    <name type="scientific">Caulochytrium protostelioides</name>
    <dbReference type="NCBI Taxonomy" id="1555241"/>
    <lineage>
        <taxon>Eukaryota</taxon>
        <taxon>Fungi</taxon>
        <taxon>Fungi incertae sedis</taxon>
        <taxon>Chytridiomycota</taxon>
        <taxon>Chytridiomycota incertae sedis</taxon>
        <taxon>Chytridiomycetes</taxon>
        <taxon>Caulochytriales</taxon>
        <taxon>Caulochytriaceae</taxon>
        <taxon>Caulochytrium</taxon>
    </lineage>
</organism>
<keyword evidence="1" id="KW-0472">Membrane</keyword>
<evidence type="ECO:0000313" key="4">
    <source>
        <dbReference type="EMBL" id="RKO98192.1"/>
    </source>
</evidence>
<evidence type="ECO:0000256" key="2">
    <source>
        <dbReference type="SAM" id="SignalP"/>
    </source>
</evidence>
<proteinExistence type="predicted"/>
<evidence type="ECO:0000313" key="5">
    <source>
        <dbReference type="Proteomes" id="UP000268535"/>
    </source>
</evidence>